<name>A0A9X3MSH8_9ACTN</name>
<evidence type="ECO:0000259" key="1">
    <source>
        <dbReference type="SMART" id="SM01022"/>
    </source>
</evidence>
<evidence type="ECO:0000313" key="2">
    <source>
        <dbReference type="EMBL" id="MDA0160822.1"/>
    </source>
</evidence>
<organism evidence="2 3">
    <name type="scientific">Solirubrobacter ginsenosidimutans</name>
    <dbReference type="NCBI Taxonomy" id="490573"/>
    <lineage>
        <taxon>Bacteria</taxon>
        <taxon>Bacillati</taxon>
        <taxon>Actinomycetota</taxon>
        <taxon>Thermoleophilia</taxon>
        <taxon>Solirubrobacterales</taxon>
        <taxon>Solirubrobacteraceae</taxon>
        <taxon>Solirubrobacter</taxon>
    </lineage>
</organism>
<dbReference type="EMBL" id="JAPDOD010000007">
    <property type="protein sequence ID" value="MDA0160822.1"/>
    <property type="molecule type" value="Genomic_DNA"/>
</dbReference>
<dbReference type="SMART" id="SM01022">
    <property type="entry name" value="ASCH"/>
    <property type="match status" value="1"/>
</dbReference>
<gene>
    <name evidence="2" type="ORF">OM076_11150</name>
</gene>
<dbReference type="Proteomes" id="UP001149140">
    <property type="component" value="Unassembled WGS sequence"/>
</dbReference>
<dbReference type="RefSeq" id="WP_270039903.1">
    <property type="nucleotide sequence ID" value="NZ_JAPDOD010000007.1"/>
</dbReference>
<accession>A0A9X3MSH8</accession>
<dbReference type="InterPro" id="IPR015947">
    <property type="entry name" value="PUA-like_sf"/>
</dbReference>
<dbReference type="InterPro" id="IPR007374">
    <property type="entry name" value="ASCH_domain"/>
</dbReference>
<comment type="caution">
    <text evidence="2">The sequence shown here is derived from an EMBL/GenBank/DDBJ whole genome shotgun (WGS) entry which is preliminary data.</text>
</comment>
<feature type="domain" description="ASCH" evidence="1">
    <location>
        <begin position="1"/>
        <end position="95"/>
    </location>
</feature>
<keyword evidence="3" id="KW-1185">Reference proteome</keyword>
<dbReference type="AlphaFoldDB" id="A0A9X3MSH8"/>
<proteinExistence type="predicted"/>
<dbReference type="SUPFAM" id="SSF88697">
    <property type="entry name" value="PUA domain-like"/>
    <property type="match status" value="1"/>
</dbReference>
<sequence length="96" mass="10840">MEFSRELRDDVLAGEITLSVRLWKRPQVKEGGRYRVGSGLIEIDAIELVPFAAITEADVRRAGEPDRETLRDRAAHAGPIDEETLVYRIELHVVSL</sequence>
<dbReference type="Pfam" id="PF04266">
    <property type="entry name" value="ASCH"/>
    <property type="match status" value="1"/>
</dbReference>
<evidence type="ECO:0000313" key="3">
    <source>
        <dbReference type="Proteomes" id="UP001149140"/>
    </source>
</evidence>
<reference evidence="2" key="1">
    <citation type="submission" date="2022-10" db="EMBL/GenBank/DDBJ databases">
        <title>The WGS of Solirubrobacter ginsenosidimutans DSM 21036.</title>
        <authorList>
            <person name="Jiang Z."/>
        </authorList>
    </citation>
    <scope>NUCLEOTIDE SEQUENCE</scope>
    <source>
        <strain evidence="2">DSM 21036</strain>
    </source>
</reference>
<protein>
    <submittedName>
        <fullName evidence="2">ASCH domain-containing protein</fullName>
    </submittedName>
</protein>